<sequence>MSWNVNGIRSISRKGALRVFNDFDIILLQEIRSSDLPLDLLSMGFNVYGFPAVRKGYSGVLTLSRVEPINVIRGIGVKDFDDEGRVISIELPDFYVINAYFPRAGDDLSRLSFKLVFNRSIEKFTLELRMRKPVIICGDFNAVYSRRDSSFWDDNHPGLTPLERQWLSEFIGKGFTDTFRLIHPNEIKYSWRSYRDRGKAMRIDYCLVSSELTNRVVDADILDTEGSDHYPILLVIK</sequence>
<dbReference type="PANTHER" id="PTHR22748:SF6">
    <property type="entry name" value="DNA-(APURINIC OR APYRIMIDINIC SITE) ENDONUCLEASE"/>
    <property type="match status" value="1"/>
</dbReference>
<dbReference type="PROSITE" id="PS51435">
    <property type="entry name" value="AP_NUCLEASE_F1_4"/>
    <property type="match status" value="1"/>
</dbReference>
<dbReference type="AlphaFoldDB" id="A8MAI5"/>
<feature type="domain" description="Endonuclease/exonuclease/phosphatase" evidence="8">
    <location>
        <begin position="1"/>
        <end position="229"/>
    </location>
</feature>
<dbReference type="GO" id="GO:0003906">
    <property type="term" value="F:DNA-(apurinic or apyrimidinic site) endonuclease activity"/>
    <property type="evidence" value="ECO:0007669"/>
    <property type="project" value="TreeGrafter"/>
</dbReference>
<dbReference type="EC" id="3.1.11.2" evidence="9"/>
<evidence type="ECO:0000256" key="4">
    <source>
        <dbReference type="ARBA" id="ARBA00022842"/>
    </source>
</evidence>
<keyword evidence="4 6" id="KW-0460">Magnesium</keyword>
<dbReference type="EMBL" id="CP000852">
    <property type="protein sequence ID" value="ABW02562.1"/>
    <property type="molecule type" value="Genomic_DNA"/>
</dbReference>
<protein>
    <submittedName>
        <fullName evidence="9">Exodeoxyribonuclease III Xth</fullName>
        <ecNumber evidence="9">3.1.11.2</ecNumber>
    </submittedName>
</protein>
<keyword evidence="10" id="KW-1185">Reference proteome</keyword>
<comment type="similarity">
    <text evidence="1">Belongs to the DNA repair enzymes AP/ExoA family.</text>
</comment>
<keyword evidence="6" id="KW-0464">Manganese</keyword>
<feature type="binding site" evidence="6">
    <location>
        <position position="139"/>
    </location>
    <ligand>
        <name>Mg(2+)</name>
        <dbReference type="ChEBI" id="CHEBI:18420"/>
        <label>1</label>
    </ligand>
</feature>
<dbReference type="GO" id="GO:0006284">
    <property type="term" value="P:base-excision repair"/>
    <property type="evidence" value="ECO:0007669"/>
    <property type="project" value="TreeGrafter"/>
</dbReference>
<keyword evidence="3 9" id="KW-0378">Hydrolase</keyword>
<dbReference type="Gene3D" id="3.60.10.10">
    <property type="entry name" value="Endonuclease/exonuclease/phosphatase"/>
    <property type="match status" value="1"/>
</dbReference>
<dbReference type="GO" id="GO:0008311">
    <property type="term" value="F:double-stranded DNA 3'-5' DNA exonuclease activity"/>
    <property type="evidence" value="ECO:0007669"/>
    <property type="project" value="UniProtKB-EC"/>
</dbReference>
<dbReference type="STRING" id="397948.Cmaq_1739"/>
<dbReference type="InterPro" id="IPR005135">
    <property type="entry name" value="Endo/exonuclease/phosphatase"/>
</dbReference>
<dbReference type="HOGENOM" id="CLU_027539_1_3_2"/>
<keyword evidence="2 6" id="KW-0479">Metal-binding</keyword>
<feature type="active site" description="Proton donor/acceptor" evidence="5">
    <location>
        <position position="139"/>
    </location>
</feature>
<dbReference type="eggNOG" id="arCOG02207">
    <property type="taxonomic scope" value="Archaea"/>
</dbReference>
<evidence type="ECO:0000256" key="6">
    <source>
        <dbReference type="PIRSR" id="PIRSR604808-2"/>
    </source>
</evidence>
<evidence type="ECO:0000313" key="9">
    <source>
        <dbReference type="EMBL" id="ABW02562.1"/>
    </source>
</evidence>
<feature type="active site" evidence="5">
    <location>
        <position position="100"/>
    </location>
</feature>
<gene>
    <name evidence="9" type="ordered locus">Cmaq_1739</name>
</gene>
<dbReference type="GO" id="GO:0008081">
    <property type="term" value="F:phosphoric diester hydrolase activity"/>
    <property type="evidence" value="ECO:0007669"/>
    <property type="project" value="TreeGrafter"/>
</dbReference>
<evidence type="ECO:0000256" key="3">
    <source>
        <dbReference type="ARBA" id="ARBA00022801"/>
    </source>
</evidence>
<dbReference type="Pfam" id="PF03372">
    <property type="entry name" value="Exo_endo_phos"/>
    <property type="match status" value="1"/>
</dbReference>
<comment type="cofactor">
    <cofactor evidence="6">
        <name>Mg(2+)</name>
        <dbReference type="ChEBI" id="CHEBI:18420"/>
    </cofactor>
    <cofactor evidence="6">
        <name>Mn(2+)</name>
        <dbReference type="ChEBI" id="CHEBI:29035"/>
    </cofactor>
    <text evidence="6">Probably binds two magnesium or manganese ions per subunit.</text>
</comment>
<feature type="binding site" evidence="6">
    <location>
        <position position="228"/>
    </location>
    <ligand>
        <name>Mg(2+)</name>
        <dbReference type="ChEBI" id="CHEBI:18420"/>
        <label>1</label>
    </ligand>
</feature>
<feature type="binding site" evidence="6">
    <location>
        <position position="30"/>
    </location>
    <ligand>
        <name>Mg(2+)</name>
        <dbReference type="ChEBI" id="CHEBI:18420"/>
        <label>1</label>
    </ligand>
</feature>
<feature type="active site" description="Proton acceptor" evidence="5">
    <location>
        <position position="229"/>
    </location>
</feature>
<dbReference type="Proteomes" id="UP000001137">
    <property type="component" value="Chromosome"/>
</dbReference>
<feature type="site" description="Transition state stabilizer" evidence="7">
    <location>
        <position position="141"/>
    </location>
</feature>
<feature type="binding site" evidence="6">
    <location>
        <position position="4"/>
    </location>
    <ligand>
        <name>Mg(2+)</name>
        <dbReference type="ChEBI" id="CHEBI:18420"/>
        <label>1</label>
    </ligand>
</feature>
<reference evidence="9 10" key="1">
    <citation type="submission" date="2007-10" db="EMBL/GenBank/DDBJ databases">
        <title>Complete sequence of Caldivirga maquilingensis IC-167.</title>
        <authorList>
            <consortium name="US DOE Joint Genome Institute"/>
            <person name="Copeland A."/>
            <person name="Lucas S."/>
            <person name="Lapidus A."/>
            <person name="Barry K."/>
            <person name="Glavina del Rio T."/>
            <person name="Dalin E."/>
            <person name="Tice H."/>
            <person name="Pitluck S."/>
            <person name="Saunders E."/>
            <person name="Brettin T."/>
            <person name="Bruce D."/>
            <person name="Detter J.C."/>
            <person name="Han C."/>
            <person name="Schmutz J."/>
            <person name="Larimer F."/>
            <person name="Land M."/>
            <person name="Hauser L."/>
            <person name="Kyrpides N."/>
            <person name="Ivanova N."/>
            <person name="Biddle J.F."/>
            <person name="Zhang Z."/>
            <person name="Fitz-Gibbon S.T."/>
            <person name="Lowe T.M."/>
            <person name="Saltikov C."/>
            <person name="House C.H."/>
            <person name="Richardson P."/>
        </authorList>
    </citation>
    <scope>NUCLEOTIDE SEQUENCE [LARGE SCALE GENOMIC DNA]</scope>
    <source>
        <strain evidence="10">ATCC 700844 / DSM 13496 / JCM 10307 / IC-167</strain>
    </source>
</reference>
<dbReference type="NCBIfam" id="TIGR00633">
    <property type="entry name" value="xth"/>
    <property type="match status" value="1"/>
</dbReference>
<feature type="site" description="Important for catalytic activity" evidence="7">
    <location>
        <position position="204"/>
    </location>
</feature>
<organism evidence="9 10">
    <name type="scientific">Caldivirga maquilingensis (strain ATCC 700844 / DSM 13496 / JCM 10307 / IC-167)</name>
    <dbReference type="NCBI Taxonomy" id="397948"/>
    <lineage>
        <taxon>Archaea</taxon>
        <taxon>Thermoproteota</taxon>
        <taxon>Thermoprotei</taxon>
        <taxon>Thermoproteales</taxon>
        <taxon>Thermoproteaceae</taxon>
        <taxon>Caldivirga</taxon>
    </lineage>
</organism>
<evidence type="ECO:0000256" key="7">
    <source>
        <dbReference type="PIRSR" id="PIRSR604808-3"/>
    </source>
</evidence>
<feature type="site" description="Interaction with DNA substrate" evidence="7">
    <location>
        <position position="229"/>
    </location>
</feature>
<dbReference type="NCBIfam" id="TIGR00195">
    <property type="entry name" value="exoDNase_III"/>
    <property type="match status" value="1"/>
</dbReference>
<proteinExistence type="inferred from homology"/>
<feature type="binding site" evidence="6">
    <location>
        <position position="141"/>
    </location>
    <ligand>
        <name>Mg(2+)</name>
        <dbReference type="ChEBI" id="CHEBI:18420"/>
        <label>1</label>
    </ligand>
</feature>
<evidence type="ECO:0000256" key="1">
    <source>
        <dbReference type="ARBA" id="ARBA00007092"/>
    </source>
</evidence>
<dbReference type="KEGG" id="cma:Cmaq_1739"/>
<evidence type="ECO:0000256" key="5">
    <source>
        <dbReference type="PIRSR" id="PIRSR604808-1"/>
    </source>
</evidence>
<dbReference type="GO" id="GO:0046872">
    <property type="term" value="F:metal ion binding"/>
    <property type="evidence" value="ECO:0007669"/>
    <property type="project" value="UniProtKB-KW"/>
</dbReference>
<accession>A8MAI5</accession>
<evidence type="ECO:0000256" key="2">
    <source>
        <dbReference type="ARBA" id="ARBA00022723"/>
    </source>
</evidence>
<dbReference type="InterPro" id="IPR036691">
    <property type="entry name" value="Endo/exonu/phosph_ase_sf"/>
</dbReference>
<dbReference type="InterPro" id="IPR004808">
    <property type="entry name" value="AP_endonuc_1"/>
</dbReference>
<evidence type="ECO:0000259" key="8">
    <source>
        <dbReference type="Pfam" id="PF03372"/>
    </source>
</evidence>
<dbReference type="PANTHER" id="PTHR22748">
    <property type="entry name" value="AP ENDONUCLEASE"/>
    <property type="match status" value="1"/>
</dbReference>
<feature type="binding site" evidence="6">
    <location>
        <position position="229"/>
    </location>
    <ligand>
        <name>Mg(2+)</name>
        <dbReference type="ChEBI" id="CHEBI:18420"/>
        <label>1</label>
    </ligand>
</feature>
<evidence type="ECO:0000313" key="10">
    <source>
        <dbReference type="Proteomes" id="UP000001137"/>
    </source>
</evidence>
<dbReference type="SUPFAM" id="SSF56219">
    <property type="entry name" value="DNase I-like"/>
    <property type="match status" value="1"/>
</dbReference>
<name>A8MAI5_CALMQ</name>